<evidence type="ECO:0008006" key="4">
    <source>
        <dbReference type="Google" id="ProtNLM"/>
    </source>
</evidence>
<protein>
    <recommendedName>
        <fullName evidence="4">HAF family extracellular repeat protein</fullName>
    </recommendedName>
</protein>
<evidence type="ECO:0000256" key="1">
    <source>
        <dbReference type="SAM" id="SignalP"/>
    </source>
</evidence>
<evidence type="ECO:0000313" key="3">
    <source>
        <dbReference type="Proteomes" id="UP001155241"/>
    </source>
</evidence>
<comment type="caution">
    <text evidence="2">The sequence shown here is derived from an EMBL/GenBank/DDBJ whole genome shotgun (WGS) entry which is preliminary data.</text>
</comment>
<keyword evidence="1" id="KW-0732">Signal</keyword>
<gene>
    <name evidence="2" type="ORF">NG895_23640</name>
</gene>
<dbReference type="PROSITE" id="PS51257">
    <property type="entry name" value="PROKAR_LIPOPROTEIN"/>
    <property type="match status" value="1"/>
</dbReference>
<dbReference type="RefSeq" id="WP_252855019.1">
    <property type="nucleotide sequence ID" value="NZ_JAMXLR010000078.1"/>
</dbReference>
<sequence>MRMHYAAATVITLLVTLSCLDAANASKYRAELLELVGYDTATASSASGGSLAGWGIGPTTDGEQHALLWIGSADNVVDLHPNGFESSVAQSISGAYQVGFGREPSMEVIKPARALLWNGTAESVVDLHPAEFEVSIATGVSGDYQVGFGGPLNNFRNQALLWNGTAESVVKLNPAGYIESQASAISGTTQVGFGVPDSPTGTPHAMLWHGTASSYVDLHPDGFFSSFAYGASGEIQVGDGVKLGGDLSNPGIHALLWRGTAESVVDLHPAGNDWSTAFDAAGDVQVGVVIPESFSPGSFAYAWYGTAQNAVNLHMYLEGVEPELVGSTAFTIDDDGMIYGVAGDGAMSYIVRWTPVPE</sequence>
<reference evidence="2" key="1">
    <citation type="submission" date="2022-06" db="EMBL/GenBank/DDBJ databases">
        <title>Aeoliella straminimaris, a novel planctomycete from sediments.</title>
        <authorList>
            <person name="Vitorino I.R."/>
            <person name="Lage O.M."/>
        </authorList>
    </citation>
    <scope>NUCLEOTIDE SEQUENCE</scope>
    <source>
        <strain evidence="2">ICT_H6.2</strain>
    </source>
</reference>
<organism evidence="2 3">
    <name type="scientific">Aeoliella straminimaris</name>
    <dbReference type="NCBI Taxonomy" id="2954799"/>
    <lineage>
        <taxon>Bacteria</taxon>
        <taxon>Pseudomonadati</taxon>
        <taxon>Planctomycetota</taxon>
        <taxon>Planctomycetia</taxon>
        <taxon>Pirellulales</taxon>
        <taxon>Lacipirellulaceae</taxon>
        <taxon>Aeoliella</taxon>
    </lineage>
</organism>
<feature type="chain" id="PRO_5040931178" description="HAF family extracellular repeat protein" evidence="1">
    <location>
        <begin position="23"/>
        <end position="358"/>
    </location>
</feature>
<proteinExistence type="predicted"/>
<evidence type="ECO:0000313" key="2">
    <source>
        <dbReference type="EMBL" id="MCO6046904.1"/>
    </source>
</evidence>
<feature type="signal peptide" evidence="1">
    <location>
        <begin position="1"/>
        <end position="22"/>
    </location>
</feature>
<name>A0A9X2JKM8_9BACT</name>
<dbReference type="AlphaFoldDB" id="A0A9X2JKM8"/>
<dbReference type="EMBL" id="JAMXLR010000078">
    <property type="protein sequence ID" value="MCO6046904.1"/>
    <property type="molecule type" value="Genomic_DNA"/>
</dbReference>
<dbReference type="Proteomes" id="UP001155241">
    <property type="component" value="Unassembled WGS sequence"/>
</dbReference>
<accession>A0A9X2JKM8</accession>
<keyword evidence="3" id="KW-1185">Reference proteome</keyword>
<feature type="non-terminal residue" evidence="2">
    <location>
        <position position="358"/>
    </location>
</feature>